<sequence>MPATEVIPDAWVQALNGERIHTLYDGIGNDFLFELQDRDVGNLFSYGLPPPDRTLLNADLVVVVKEDWSAAKTFWQGVGVQPLVDGVSPYVDLGNGSPNVVMTQLTSLQGQSVRVYTFVRSILGEVQEERCMARLVVNETYLGPQYSDFNAFTCSQALR</sequence>
<gene>
    <name evidence="1" type="ORF">ROA7023_04293</name>
</gene>
<protein>
    <submittedName>
        <fullName evidence="1">Uncharacterized protein</fullName>
    </submittedName>
</protein>
<evidence type="ECO:0000313" key="1">
    <source>
        <dbReference type="EMBL" id="SLN77004.1"/>
    </source>
</evidence>
<reference evidence="1 2" key="1">
    <citation type="submission" date="2017-03" db="EMBL/GenBank/DDBJ databases">
        <authorList>
            <person name="Afonso C.L."/>
            <person name="Miller P.J."/>
            <person name="Scott M.A."/>
            <person name="Spackman E."/>
            <person name="Goraichik I."/>
            <person name="Dimitrov K.M."/>
            <person name="Suarez D.L."/>
            <person name="Swayne D.E."/>
        </authorList>
    </citation>
    <scope>NUCLEOTIDE SEQUENCE [LARGE SCALE GENOMIC DNA]</scope>
    <source>
        <strain evidence="1 2">CECT 7023</strain>
    </source>
</reference>
<keyword evidence="2" id="KW-1185">Reference proteome</keyword>
<dbReference type="AlphaFoldDB" id="A0A1Y5U2E9"/>
<proteinExistence type="predicted"/>
<name>A0A1Y5U2E9_9RHOB</name>
<accession>A0A1Y5U2E9</accession>
<evidence type="ECO:0000313" key="2">
    <source>
        <dbReference type="Proteomes" id="UP000193900"/>
    </source>
</evidence>
<dbReference type="EMBL" id="FWFZ01000048">
    <property type="protein sequence ID" value="SLN77004.1"/>
    <property type="molecule type" value="Genomic_DNA"/>
</dbReference>
<dbReference type="Proteomes" id="UP000193900">
    <property type="component" value="Unassembled WGS sequence"/>
</dbReference>
<organism evidence="1 2">
    <name type="scientific">Roseisalinus antarcticus</name>
    <dbReference type="NCBI Taxonomy" id="254357"/>
    <lineage>
        <taxon>Bacteria</taxon>
        <taxon>Pseudomonadati</taxon>
        <taxon>Pseudomonadota</taxon>
        <taxon>Alphaproteobacteria</taxon>
        <taxon>Rhodobacterales</taxon>
        <taxon>Roseobacteraceae</taxon>
        <taxon>Roseisalinus</taxon>
    </lineage>
</organism>